<evidence type="ECO:0008006" key="3">
    <source>
        <dbReference type="Google" id="ProtNLM"/>
    </source>
</evidence>
<dbReference type="RefSeq" id="WP_157236270.1">
    <property type="nucleotide sequence ID" value="NZ_BSOZ01000045.1"/>
</dbReference>
<gene>
    <name evidence="1" type="ORF">GCM10007860_25410</name>
</gene>
<sequence length="306" mass="34269">MKHIFGGPWTLIKLELLRRYLQFFNTALQNQPSAENPFHRVYIDAFAGTGKCDVKVSDGATRTITGSALHALECTPAFDALHLVELKAAHARELRALADSHPERNVHIYKDDCNGALKNILSSTNWKSTRGVLFLDPYGMSVDWTTVEQIAATKALDVWYLFPLSAVYRQAAINFSDVVPSKAASLDKVLGTTDWRNVFYIERSTTDLLTQKEAVIKQRESSPAEIASYMHGRLCTLFKGWVSAPIILYAPNGAPMFSLFFAVSNPAPRAIALSKKAADHLFEMLKQQKIGRHQPDNELDTQQRLF</sequence>
<accession>A0ABQ6BV82</accession>
<dbReference type="InterPro" id="IPR031009">
    <property type="entry name" value="Tcm_partner"/>
</dbReference>
<dbReference type="InterPro" id="IPR029063">
    <property type="entry name" value="SAM-dependent_MTases_sf"/>
</dbReference>
<dbReference type="NCBIfam" id="TIGR04474">
    <property type="entry name" value="tcm_partner"/>
    <property type="match status" value="1"/>
</dbReference>
<reference evidence="2" key="1">
    <citation type="journal article" date="2019" name="Int. J. Syst. Evol. Microbiol.">
        <title>The Global Catalogue of Microorganisms (GCM) 10K type strain sequencing project: providing services to taxonomists for standard genome sequencing and annotation.</title>
        <authorList>
            <consortium name="The Broad Institute Genomics Platform"/>
            <consortium name="The Broad Institute Genome Sequencing Center for Infectious Disease"/>
            <person name="Wu L."/>
            <person name="Ma J."/>
        </authorList>
    </citation>
    <scope>NUCLEOTIDE SEQUENCE [LARGE SCALE GENOMIC DNA]</scope>
    <source>
        <strain evidence="2">NBRC 104970</strain>
    </source>
</reference>
<evidence type="ECO:0000313" key="2">
    <source>
        <dbReference type="Proteomes" id="UP001156836"/>
    </source>
</evidence>
<keyword evidence="2" id="KW-1185">Reference proteome</keyword>
<protein>
    <recommendedName>
        <fullName evidence="3">Three-Cys-motif partner protein TcmP</fullName>
    </recommendedName>
</protein>
<evidence type="ECO:0000313" key="1">
    <source>
        <dbReference type="EMBL" id="GLS05389.1"/>
    </source>
</evidence>
<proteinExistence type="predicted"/>
<dbReference type="Proteomes" id="UP001156836">
    <property type="component" value="Unassembled WGS sequence"/>
</dbReference>
<name>A0ABQ6BV82_9NEIS</name>
<dbReference type="SUPFAM" id="SSF53335">
    <property type="entry name" value="S-adenosyl-L-methionine-dependent methyltransferases"/>
    <property type="match status" value="1"/>
</dbReference>
<comment type="caution">
    <text evidence="1">The sequence shown here is derived from an EMBL/GenBank/DDBJ whole genome shotgun (WGS) entry which is preliminary data.</text>
</comment>
<dbReference type="Gene3D" id="3.40.50.150">
    <property type="entry name" value="Vaccinia Virus protein VP39"/>
    <property type="match status" value="1"/>
</dbReference>
<dbReference type="EMBL" id="BSOZ01000045">
    <property type="protein sequence ID" value="GLS05389.1"/>
    <property type="molecule type" value="Genomic_DNA"/>
</dbReference>
<organism evidence="1 2">
    <name type="scientific">Chitiniphilus shinanonensis</name>
    <dbReference type="NCBI Taxonomy" id="553088"/>
    <lineage>
        <taxon>Bacteria</taxon>
        <taxon>Pseudomonadati</taxon>
        <taxon>Pseudomonadota</taxon>
        <taxon>Betaproteobacteria</taxon>
        <taxon>Neisseriales</taxon>
        <taxon>Chitinibacteraceae</taxon>
        <taxon>Chitiniphilus</taxon>
    </lineage>
</organism>